<accession>A0A5P9YRS1</accession>
<dbReference type="Gene3D" id="3.40.50.2300">
    <property type="match status" value="1"/>
</dbReference>
<dbReference type="CDD" id="cd17535">
    <property type="entry name" value="REC_NarL-like"/>
    <property type="match status" value="1"/>
</dbReference>
<dbReference type="InterPro" id="IPR011006">
    <property type="entry name" value="CheY-like_superfamily"/>
</dbReference>
<dbReference type="Pfam" id="PF01610">
    <property type="entry name" value="DDE_Tnp_ISL3"/>
    <property type="match status" value="1"/>
</dbReference>
<evidence type="ECO:0000256" key="2">
    <source>
        <dbReference type="ARBA" id="ARBA00023015"/>
    </source>
</evidence>
<dbReference type="Pfam" id="PF00072">
    <property type="entry name" value="Response_reg"/>
    <property type="match status" value="1"/>
</dbReference>
<dbReference type="Gene3D" id="1.10.10.60">
    <property type="entry name" value="Homeodomain-like"/>
    <property type="match status" value="1"/>
</dbReference>
<dbReference type="Pfam" id="PF00196">
    <property type="entry name" value="GerE"/>
    <property type="match status" value="1"/>
</dbReference>
<dbReference type="PANTHER" id="PTHR43214:SF24">
    <property type="entry name" value="TRANSCRIPTIONAL REGULATORY PROTEIN NARL-RELATED"/>
    <property type="match status" value="1"/>
</dbReference>
<keyword evidence="1" id="KW-0597">Phosphoprotein</keyword>
<dbReference type="SUPFAM" id="SSF52172">
    <property type="entry name" value="CheY-like"/>
    <property type="match status" value="1"/>
</dbReference>
<evidence type="ECO:0000256" key="1">
    <source>
        <dbReference type="ARBA" id="ARBA00022553"/>
    </source>
</evidence>
<gene>
    <name evidence="5" type="ORF">FH608_047960</name>
</gene>
<sequence>MYAALHFNQYADSNSYGTVLVDMDTHRPIDLLDGRTADDLATWLRDHPGVQVICRDRAGSYADGAREGAPEATQVADRFHLWQNLATALEKTIRSHRSCLQEVPGHDTTLMDDIGSRTEPVQEPMQRPKTLDSYNERPMVARTHERHAQVQALRAKGLSLNAISRELGLAFRTIRKYANATSADELLAAPFARSSKLDEFKPYRIVIAEDDALLREGLTLLLRAEALDVVATASDAVGFLTAIDAHEPDVAIVDVRMPPTHTDEGIVAAVEARRRLPGLAVLVLSAYVEQAFATDLLSYGSSRLGYLLKERVGRVQEFMTALHRVAGGGTAIDPEVVAQLLTRSRPGNKLERLSPREHDVLALMAEGLGNAAIAERLFVTGGAVHKHIRSIFAKLDLAPADGTDRRVAAALRYLENA</sequence>
<dbReference type="InterPro" id="IPR002560">
    <property type="entry name" value="Transposase_DDE"/>
</dbReference>
<dbReference type="PRINTS" id="PR00038">
    <property type="entry name" value="HTHLUXR"/>
</dbReference>
<keyword evidence="2" id="KW-0805">Transcription regulation</keyword>
<evidence type="ECO:0000313" key="5">
    <source>
        <dbReference type="EMBL" id="KAB8184716.1"/>
    </source>
</evidence>
<dbReference type="InterPro" id="IPR000792">
    <property type="entry name" value="Tscrpt_reg_LuxR_C"/>
</dbReference>
<dbReference type="AlphaFoldDB" id="A0A5C4V0S3"/>
<comment type="caution">
    <text evidence="5">The sequence shown here is derived from an EMBL/GenBank/DDBJ whole genome shotgun (WGS) entry which is preliminary data.</text>
</comment>
<proteinExistence type="predicted"/>
<dbReference type="PROSITE" id="PS50531">
    <property type="entry name" value="HTH_IS21"/>
    <property type="match status" value="1"/>
</dbReference>
<dbReference type="PANTHER" id="PTHR43214">
    <property type="entry name" value="TWO-COMPONENT RESPONSE REGULATOR"/>
    <property type="match status" value="1"/>
</dbReference>
<dbReference type="EMBL" id="VDLX02000032">
    <property type="protein sequence ID" value="KAB8184716.1"/>
    <property type="molecule type" value="Genomic_DNA"/>
</dbReference>
<dbReference type="SMART" id="SM00448">
    <property type="entry name" value="REC"/>
    <property type="match status" value="1"/>
</dbReference>
<keyword evidence="6" id="KW-1185">Reference proteome</keyword>
<organism evidence="5 6">
    <name type="scientific">Nonomuraea phyllanthi</name>
    <dbReference type="NCBI Taxonomy" id="2219224"/>
    <lineage>
        <taxon>Bacteria</taxon>
        <taxon>Bacillati</taxon>
        <taxon>Actinomycetota</taxon>
        <taxon>Actinomycetes</taxon>
        <taxon>Streptosporangiales</taxon>
        <taxon>Streptosporangiaceae</taxon>
        <taxon>Nonomuraea</taxon>
    </lineage>
</organism>
<dbReference type="InterPro" id="IPR039420">
    <property type="entry name" value="WalR-like"/>
</dbReference>
<dbReference type="OrthoDB" id="3208680at2"/>
<keyword evidence="4" id="KW-0804">Transcription</keyword>
<accession>A0A5C4V0S3</accession>
<dbReference type="InterPro" id="IPR001789">
    <property type="entry name" value="Sig_transdc_resp-reg_receiver"/>
</dbReference>
<dbReference type="Proteomes" id="UP000312512">
    <property type="component" value="Unassembled WGS sequence"/>
</dbReference>
<dbReference type="SUPFAM" id="SSF46894">
    <property type="entry name" value="C-terminal effector domain of the bipartite response regulators"/>
    <property type="match status" value="1"/>
</dbReference>
<dbReference type="PROSITE" id="PS50110">
    <property type="entry name" value="RESPONSE_REGULATORY"/>
    <property type="match status" value="1"/>
</dbReference>
<dbReference type="GO" id="GO:0006355">
    <property type="term" value="P:regulation of DNA-templated transcription"/>
    <property type="evidence" value="ECO:0007669"/>
    <property type="project" value="InterPro"/>
</dbReference>
<dbReference type="PROSITE" id="PS50043">
    <property type="entry name" value="HTH_LUXR_2"/>
    <property type="match status" value="1"/>
</dbReference>
<dbReference type="CDD" id="cd06170">
    <property type="entry name" value="LuxR_C_like"/>
    <property type="match status" value="1"/>
</dbReference>
<dbReference type="SMART" id="SM00421">
    <property type="entry name" value="HTH_LUXR"/>
    <property type="match status" value="1"/>
</dbReference>
<name>A0A5C4V0S3_9ACTN</name>
<evidence type="ECO:0000256" key="3">
    <source>
        <dbReference type="ARBA" id="ARBA00023125"/>
    </source>
</evidence>
<keyword evidence="3" id="KW-0238">DNA-binding</keyword>
<evidence type="ECO:0000313" key="6">
    <source>
        <dbReference type="Proteomes" id="UP000312512"/>
    </source>
</evidence>
<dbReference type="InterPro" id="IPR016032">
    <property type="entry name" value="Sig_transdc_resp-reg_C-effctor"/>
</dbReference>
<dbReference type="GO" id="GO:0000160">
    <property type="term" value="P:phosphorelay signal transduction system"/>
    <property type="evidence" value="ECO:0007669"/>
    <property type="project" value="InterPro"/>
</dbReference>
<protein>
    <submittedName>
        <fullName evidence="5">Response regulator</fullName>
    </submittedName>
</protein>
<dbReference type="InterPro" id="IPR058245">
    <property type="entry name" value="NreC/VraR/RcsB-like_REC"/>
</dbReference>
<dbReference type="GO" id="GO:0003677">
    <property type="term" value="F:DNA binding"/>
    <property type="evidence" value="ECO:0007669"/>
    <property type="project" value="UniProtKB-KW"/>
</dbReference>
<evidence type="ECO:0000256" key="4">
    <source>
        <dbReference type="ARBA" id="ARBA00023163"/>
    </source>
</evidence>
<dbReference type="InterPro" id="IPR017894">
    <property type="entry name" value="HTH_IS21_transposase_type"/>
</dbReference>
<reference evidence="5 6" key="1">
    <citation type="submission" date="2019-10" db="EMBL/GenBank/DDBJ databases">
        <title>Nonomuraea sp. nov., isolated from Phyllanthus amarus.</title>
        <authorList>
            <person name="Klykleung N."/>
            <person name="Tanasupawat S."/>
        </authorList>
    </citation>
    <scope>NUCLEOTIDE SEQUENCE [LARGE SCALE GENOMIC DNA]</scope>
    <source>
        <strain evidence="5 6">PA1-10</strain>
    </source>
</reference>